<evidence type="ECO:0000256" key="8">
    <source>
        <dbReference type="PROSITE-ProRule" id="PRU10052"/>
    </source>
</evidence>
<evidence type="ECO:0000256" key="4">
    <source>
        <dbReference type="ARBA" id="ARBA00022525"/>
    </source>
</evidence>
<dbReference type="EMBL" id="PGOL01003469">
    <property type="protein sequence ID" value="PKI40892.1"/>
    <property type="molecule type" value="Genomic_DNA"/>
</dbReference>
<gene>
    <name evidence="10" type="ORF">CRG98_038733</name>
</gene>
<sequence length="329" mass="34669">MANKLRQKHLIMHALKVELLGSIIAPSNPSAWAGFDQSKWLRFESVNGLTLDGKGQIDGQGSAWWQLCGKNRCTRPTALSFHATNNLKVDGLTHLNSQRNHISIDGADTVVLSNLHISAPETSPNTDGVDIASSKNIQILHSNIATGDDCVAINSGSSFINITGVTCGPGHGISVGSLGKGGAFETVEEVHVKGCTFIGTQNGARIKTWQGGSGYARKISFEDITLMASQNPIIISQFYSDSVTTSRLNGTISTNDLSISQITFTGFHGTSATPSAITLKCSSQGGGCTGLTLAHINITSSTRGETFATCSNAHGTYTDSVPRVDCLLS</sequence>
<dbReference type="AlphaFoldDB" id="A0A2I0IA80"/>
<dbReference type="InterPro" id="IPR006626">
    <property type="entry name" value="PbH1"/>
</dbReference>
<evidence type="ECO:0000256" key="5">
    <source>
        <dbReference type="ARBA" id="ARBA00022801"/>
    </source>
</evidence>
<keyword evidence="3" id="KW-0134">Cell wall</keyword>
<dbReference type="InterPro" id="IPR011050">
    <property type="entry name" value="Pectin_lyase_fold/virulence"/>
</dbReference>
<dbReference type="STRING" id="22663.A0A2I0IA80"/>
<dbReference type="SMART" id="SM00710">
    <property type="entry name" value="PbH1"/>
    <property type="match status" value="6"/>
</dbReference>
<organism evidence="10 11">
    <name type="scientific">Punica granatum</name>
    <name type="common">Pomegranate</name>
    <dbReference type="NCBI Taxonomy" id="22663"/>
    <lineage>
        <taxon>Eukaryota</taxon>
        <taxon>Viridiplantae</taxon>
        <taxon>Streptophyta</taxon>
        <taxon>Embryophyta</taxon>
        <taxon>Tracheophyta</taxon>
        <taxon>Spermatophyta</taxon>
        <taxon>Magnoliopsida</taxon>
        <taxon>eudicotyledons</taxon>
        <taxon>Gunneridae</taxon>
        <taxon>Pentapetalae</taxon>
        <taxon>rosids</taxon>
        <taxon>malvids</taxon>
        <taxon>Myrtales</taxon>
        <taxon>Lythraceae</taxon>
        <taxon>Punica</taxon>
    </lineage>
</organism>
<keyword evidence="4" id="KW-0964">Secreted</keyword>
<evidence type="ECO:0000256" key="9">
    <source>
        <dbReference type="RuleBase" id="RU361169"/>
    </source>
</evidence>
<keyword evidence="5 9" id="KW-0378">Hydrolase</keyword>
<dbReference type="InterPro" id="IPR012334">
    <property type="entry name" value="Pectin_lyas_fold"/>
</dbReference>
<evidence type="ECO:0000256" key="2">
    <source>
        <dbReference type="ARBA" id="ARBA00008834"/>
    </source>
</evidence>
<dbReference type="SUPFAM" id="SSF51126">
    <property type="entry name" value="Pectin lyase-like"/>
    <property type="match status" value="1"/>
</dbReference>
<evidence type="ECO:0000313" key="11">
    <source>
        <dbReference type="Proteomes" id="UP000233551"/>
    </source>
</evidence>
<reference evidence="10 11" key="1">
    <citation type="submission" date="2017-11" db="EMBL/GenBank/DDBJ databases">
        <title>De-novo sequencing of pomegranate (Punica granatum L.) genome.</title>
        <authorList>
            <person name="Akparov Z."/>
            <person name="Amiraslanov A."/>
            <person name="Hajiyeva S."/>
            <person name="Abbasov M."/>
            <person name="Kaur K."/>
            <person name="Hamwieh A."/>
            <person name="Solovyev V."/>
            <person name="Salamov A."/>
            <person name="Braich B."/>
            <person name="Kosarev P."/>
            <person name="Mahmoud A."/>
            <person name="Hajiyev E."/>
            <person name="Babayeva S."/>
            <person name="Izzatullayeva V."/>
            <person name="Mammadov A."/>
            <person name="Mammadov A."/>
            <person name="Sharifova S."/>
            <person name="Ojaghi J."/>
            <person name="Eynullazada K."/>
            <person name="Bayramov B."/>
            <person name="Abdulazimova A."/>
            <person name="Shahmuradov I."/>
        </authorList>
    </citation>
    <scope>NUCLEOTIDE SEQUENCE [LARGE SCALE GENOMIC DNA]</scope>
    <source>
        <strain evidence="11">cv. AG2017</strain>
        <tissue evidence="10">Leaf</tissue>
    </source>
</reference>
<dbReference type="Gene3D" id="2.160.20.10">
    <property type="entry name" value="Single-stranded right-handed beta-helix, Pectin lyase-like"/>
    <property type="match status" value="1"/>
</dbReference>
<dbReference type="GO" id="GO:0004650">
    <property type="term" value="F:polygalacturonase activity"/>
    <property type="evidence" value="ECO:0007669"/>
    <property type="project" value="InterPro"/>
</dbReference>
<feature type="active site" evidence="8">
    <location>
        <position position="171"/>
    </location>
</feature>
<evidence type="ECO:0000256" key="6">
    <source>
        <dbReference type="ARBA" id="ARBA00023295"/>
    </source>
</evidence>
<dbReference type="GO" id="GO:0005975">
    <property type="term" value="P:carbohydrate metabolic process"/>
    <property type="evidence" value="ECO:0007669"/>
    <property type="project" value="InterPro"/>
</dbReference>
<protein>
    <submittedName>
        <fullName evidence="10">Uncharacterized protein</fullName>
    </submittedName>
</protein>
<dbReference type="Proteomes" id="UP000233551">
    <property type="component" value="Unassembled WGS sequence"/>
</dbReference>
<evidence type="ECO:0000256" key="7">
    <source>
        <dbReference type="ARBA" id="ARBA00023316"/>
    </source>
</evidence>
<dbReference type="PANTHER" id="PTHR31375">
    <property type="match status" value="1"/>
</dbReference>
<dbReference type="Pfam" id="PF00295">
    <property type="entry name" value="Glyco_hydro_28"/>
    <property type="match status" value="1"/>
</dbReference>
<proteinExistence type="inferred from homology"/>
<keyword evidence="7" id="KW-0961">Cell wall biogenesis/degradation</keyword>
<comment type="caution">
    <text evidence="10">The sequence shown here is derived from an EMBL/GenBank/DDBJ whole genome shotgun (WGS) entry which is preliminary data.</text>
</comment>
<keyword evidence="6 9" id="KW-0326">Glycosidase</keyword>
<keyword evidence="11" id="KW-1185">Reference proteome</keyword>
<evidence type="ECO:0000313" key="10">
    <source>
        <dbReference type="EMBL" id="PKI40892.1"/>
    </source>
</evidence>
<evidence type="ECO:0000256" key="3">
    <source>
        <dbReference type="ARBA" id="ARBA00022512"/>
    </source>
</evidence>
<evidence type="ECO:0000256" key="1">
    <source>
        <dbReference type="ARBA" id="ARBA00004191"/>
    </source>
</evidence>
<name>A0A2I0IA80_PUNGR</name>
<accession>A0A2I0IA80</accession>
<comment type="subcellular location">
    <subcellularLocation>
        <location evidence="1">Secreted</location>
        <location evidence="1">Cell wall</location>
    </subcellularLocation>
</comment>
<dbReference type="PROSITE" id="PS00502">
    <property type="entry name" value="POLYGALACTURONASE"/>
    <property type="match status" value="1"/>
</dbReference>
<comment type="similarity">
    <text evidence="2 9">Belongs to the glycosyl hydrolase 28 family.</text>
</comment>
<dbReference type="InterPro" id="IPR000743">
    <property type="entry name" value="Glyco_hydro_28"/>
</dbReference>
<dbReference type="GO" id="GO:0071555">
    <property type="term" value="P:cell wall organization"/>
    <property type="evidence" value="ECO:0007669"/>
    <property type="project" value="UniProtKB-KW"/>
</dbReference>